<evidence type="ECO:0000256" key="12">
    <source>
        <dbReference type="ARBA" id="ARBA00025198"/>
    </source>
</evidence>
<evidence type="ECO:0000256" key="8">
    <source>
        <dbReference type="ARBA" id="ARBA00022989"/>
    </source>
</evidence>
<evidence type="ECO:0000256" key="14">
    <source>
        <dbReference type="ARBA" id="ARBA00025830"/>
    </source>
</evidence>
<keyword evidence="5 15" id="KW-0138">CF(0)</keyword>
<dbReference type="RefSeq" id="WP_146288234.1">
    <property type="nucleotide sequence ID" value="NZ_CP042304.1"/>
</dbReference>
<evidence type="ECO:0000256" key="6">
    <source>
        <dbReference type="ARBA" id="ARBA00022692"/>
    </source>
</evidence>
<evidence type="ECO:0000256" key="16">
    <source>
        <dbReference type="RuleBase" id="RU003848"/>
    </source>
</evidence>
<dbReference type="CDD" id="cd06503">
    <property type="entry name" value="ATP-synt_Fo_b"/>
    <property type="match status" value="1"/>
</dbReference>
<comment type="similarity">
    <text evidence="2 15 16">Belongs to the ATPase B chain family.</text>
</comment>
<evidence type="ECO:0000256" key="4">
    <source>
        <dbReference type="ARBA" id="ARBA00022475"/>
    </source>
</evidence>
<dbReference type="GO" id="GO:0046961">
    <property type="term" value="F:proton-transporting ATPase activity, rotational mechanism"/>
    <property type="evidence" value="ECO:0007669"/>
    <property type="project" value="TreeGrafter"/>
</dbReference>
<evidence type="ECO:0000256" key="9">
    <source>
        <dbReference type="ARBA" id="ARBA00023065"/>
    </source>
</evidence>
<keyword evidence="19" id="KW-1185">Reference proteome</keyword>
<dbReference type="PANTHER" id="PTHR33445:SF1">
    <property type="entry name" value="ATP SYNTHASE SUBUNIT B"/>
    <property type="match status" value="1"/>
</dbReference>
<dbReference type="HAMAP" id="MF_01398">
    <property type="entry name" value="ATP_synth_b_bprime"/>
    <property type="match status" value="1"/>
</dbReference>
<keyword evidence="7 15" id="KW-0375">Hydrogen ion transport</keyword>
<feature type="transmembrane region" description="Helical" evidence="15">
    <location>
        <begin position="12"/>
        <end position="32"/>
    </location>
</feature>
<keyword evidence="11 15" id="KW-0066">ATP synthesis</keyword>
<keyword evidence="4 15" id="KW-1003">Cell membrane</keyword>
<keyword evidence="8 15" id="KW-1133">Transmembrane helix</keyword>
<evidence type="ECO:0000256" key="15">
    <source>
        <dbReference type="HAMAP-Rule" id="MF_01398"/>
    </source>
</evidence>
<evidence type="ECO:0000256" key="1">
    <source>
        <dbReference type="ARBA" id="ARBA00004377"/>
    </source>
</evidence>
<feature type="coiled-coil region" evidence="17">
    <location>
        <begin position="37"/>
        <end position="107"/>
    </location>
</feature>
<comment type="function">
    <text evidence="12 15">F(1)F(0) ATP synthase produces ATP from ADP in the presence of a proton or sodium gradient. F-type ATPases consist of two structural domains, F(1) containing the extramembraneous catalytic core and F(0) containing the membrane proton channel, linked together by a central stalk and a peripheral stalk. During catalysis, ATP synthesis in the catalytic domain of F(1) is coupled via a rotary mechanism of the central stalk subunits to proton translocation.</text>
</comment>
<evidence type="ECO:0000256" key="3">
    <source>
        <dbReference type="ARBA" id="ARBA00022448"/>
    </source>
</evidence>
<evidence type="ECO:0000256" key="17">
    <source>
        <dbReference type="SAM" id="Coils"/>
    </source>
</evidence>
<proteinExistence type="inferred from homology"/>
<protein>
    <recommendedName>
        <fullName evidence="15">ATP synthase subunit b</fullName>
    </recommendedName>
    <alternativeName>
        <fullName evidence="15">ATP synthase F(0) sector subunit b</fullName>
    </alternativeName>
    <alternativeName>
        <fullName evidence="15">ATPase subunit I</fullName>
    </alternativeName>
    <alternativeName>
        <fullName evidence="15">F-type ATPase subunit b</fullName>
        <shortName evidence="15">F-ATPase subunit b</shortName>
    </alternativeName>
</protein>
<keyword evidence="6 15" id="KW-0812">Transmembrane</keyword>
<gene>
    <name evidence="15" type="primary">atpF</name>
    <name evidence="18" type="ORF">FPZ08_00865</name>
</gene>
<evidence type="ECO:0000256" key="11">
    <source>
        <dbReference type="ARBA" id="ARBA00023310"/>
    </source>
</evidence>
<dbReference type="InterPro" id="IPR002146">
    <property type="entry name" value="ATP_synth_b/b'su_bac/chlpt"/>
</dbReference>
<dbReference type="OrthoDB" id="8479836at2"/>
<keyword evidence="10 15" id="KW-0472">Membrane</keyword>
<comment type="subcellular location">
    <subcellularLocation>
        <location evidence="1">Cell inner membrane</location>
        <topology evidence="1">Single-pass membrane protein</topology>
    </subcellularLocation>
    <subcellularLocation>
        <location evidence="15">Cell membrane</location>
        <topology evidence="15">Single-pass membrane protein</topology>
    </subcellularLocation>
</comment>
<evidence type="ECO:0000256" key="10">
    <source>
        <dbReference type="ARBA" id="ARBA00023136"/>
    </source>
</evidence>
<dbReference type="InterPro" id="IPR050059">
    <property type="entry name" value="ATP_synthase_B_chain"/>
</dbReference>
<dbReference type="GO" id="GO:0046933">
    <property type="term" value="F:proton-transporting ATP synthase activity, rotational mechanism"/>
    <property type="evidence" value="ECO:0007669"/>
    <property type="project" value="UniProtKB-UniRule"/>
</dbReference>
<dbReference type="AlphaFoldDB" id="A0A5B8LPT5"/>
<evidence type="ECO:0000256" key="2">
    <source>
        <dbReference type="ARBA" id="ARBA00005513"/>
    </source>
</evidence>
<comment type="function">
    <text evidence="13">Component of the F(0) channel, it forms part of the peripheral stalk, linking F(1) to F(0). The b'-subunit is a diverged and duplicated form of b found in plants and photosynthetic bacteria.</text>
</comment>
<evidence type="ECO:0000313" key="19">
    <source>
        <dbReference type="Proteomes" id="UP000315364"/>
    </source>
</evidence>
<keyword evidence="9 15" id="KW-0406">Ion transport</keyword>
<dbReference type="Proteomes" id="UP000315364">
    <property type="component" value="Chromosome"/>
</dbReference>
<keyword evidence="3 15" id="KW-0813">Transport</keyword>
<keyword evidence="17" id="KW-0175">Coiled coil</keyword>
<comment type="subunit">
    <text evidence="14 15">F-type ATPases have 2 components, F(1) - the catalytic core - and F(0) - the membrane proton channel. F(1) has five subunits: alpha(3), beta(3), gamma(1), delta(1), epsilon(1). F(0) has three main subunits: a(1), b(2) and c(10-14). The alpha and beta chains form an alternating ring which encloses part of the gamma chain. F(1) is attached to F(0) by a central stalk formed by the gamma and epsilon chains, while a peripheral stalk is formed by the delta and b chains.</text>
</comment>
<dbReference type="GO" id="GO:0005886">
    <property type="term" value="C:plasma membrane"/>
    <property type="evidence" value="ECO:0007669"/>
    <property type="project" value="UniProtKB-SubCell"/>
</dbReference>
<evidence type="ECO:0000256" key="13">
    <source>
        <dbReference type="ARBA" id="ARBA00025614"/>
    </source>
</evidence>
<organism evidence="18 19">
    <name type="scientific">Devosia ginsengisoli</name>
    <dbReference type="NCBI Taxonomy" id="400770"/>
    <lineage>
        <taxon>Bacteria</taxon>
        <taxon>Pseudomonadati</taxon>
        <taxon>Pseudomonadota</taxon>
        <taxon>Alphaproteobacteria</taxon>
        <taxon>Hyphomicrobiales</taxon>
        <taxon>Devosiaceae</taxon>
        <taxon>Devosia</taxon>
    </lineage>
</organism>
<dbReference type="Pfam" id="PF00430">
    <property type="entry name" value="ATP-synt_B"/>
    <property type="match status" value="1"/>
</dbReference>
<dbReference type="EMBL" id="CP042304">
    <property type="protein sequence ID" value="QDZ09422.1"/>
    <property type="molecule type" value="Genomic_DNA"/>
</dbReference>
<dbReference type="GO" id="GO:0045259">
    <property type="term" value="C:proton-transporting ATP synthase complex"/>
    <property type="evidence" value="ECO:0007669"/>
    <property type="project" value="UniProtKB-KW"/>
</dbReference>
<evidence type="ECO:0000256" key="7">
    <source>
        <dbReference type="ARBA" id="ARBA00022781"/>
    </source>
</evidence>
<dbReference type="KEGG" id="dea:FPZ08_00865"/>
<dbReference type="PANTHER" id="PTHR33445">
    <property type="entry name" value="ATP SYNTHASE SUBUNIT B', CHLOROPLASTIC"/>
    <property type="match status" value="1"/>
</dbReference>
<reference evidence="18 19" key="1">
    <citation type="submission" date="2019-07" db="EMBL/GenBank/DDBJ databases">
        <title>Full genome sequence of Devosia sp. Gsoil 520.</title>
        <authorList>
            <person name="Im W.-T."/>
        </authorList>
    </citation>
    <scope>NUCLEOTIDE SEQUENCE [LARGE SCALE GENOMIC DNA]</scope>
    <source>
        <strain evidence="18 19">Gsoil 520</strain>
    </source>
</reference>
<accession>A0A5B8LPT5</accession>
<name>A0A5B8LPT5_9HYPH</name>
<sequence length="167" mass="18148">MDFSSIDATTWATIWATISLIIFIGIIIYFGVPKMITKMLDQRIAQIETDLAEAKRLREEAEALLVEYERKRVSAEGEAEGIVTAAKEEAKRLADDASAKLTDLIARRTKAVEDKIAQAEAQALGEVRASAAELTVSAARIVLNQQMASKGDDLVAKAIEDVGAKLN</sequence>
<evidence type="ECO:0000256" key="5">
    <source>
        <dbReference type="ARBA" id="ARBA00022547"/>
    </source>
</evidence>
<evidence type="ECO:0000313" key="18">
    <source>
        <dbReference type="EMBL" id="QDZ09422.1"/>
    </source>
</evidence>